<name>A0A9E8MWR3_9FLAO</name>
<dbReference type="AlphaFoldDB" id="A0A9E8MWR3"/>
<dbReference type="RefSeq" id="WP_267677545.1">
    <property type="nucleotide sequence ID" value="NZ_CP113088.1"/>
</dbReference>
<keyword evidence="2" id="KW-1185">Reference proteome</keyword>
<evidence type="ECO:0000313" key="2">
    <source>
        <dbReference type="Proteomes" id="UP001164705"/>
    </source>
</evidence>
<protein>
    <submittedName>
        <fullName evidence="1">Uncharacterized protein</fullName>
    </submittedName>
</protein>
<dbReference type="EMBL" id="CP113088">
    <property type="protein sequence ID" value="WAC02948.1"/>
    <property type="molecule type" value="Genomic_DNA"/>
</dbReference>
<proteinExistence type="predicted"/>
<reference evidence="1" key="1">
    <citation type="submission" date="2022-11" db="EMBL/GenBank/DDBJ databases">
        <title>Lacinutrix neustonica HL-RS19T sp. nov., isolated from the surface microlayer sample of brackish Lake Shihwa.</title>
        <authorList>
            <person name="Choi J.Y."/>
            <person name="Hwang C.Y."/>
        </authorList>
    </citation>
    <scope>NUCLEOTIDE SEQUENCE</scope>
    <source>
        <strain evidence="1">HL-RS19</strain>
    </source>
</reference>
<evidence type="ECO:0000313" key="1">
    <source>
        <dbReference type="EMBL" id="WAC02948.1"/>
    </source>
</evidence>
<gene>
    <name evidence="1" type="ORF">N7U66_04785</name>
</gene>
<sequence length="257" mass="30305">MHTEKIYDENGKSFTRVFASDKVENVNPVEYYKTFELQRRMISLRDILSMENAILTAQLDDDYFRRKAEETLVGFFEKFENTKVHDNFIKLLQTERKKDQIRLLKGMILNPDQLMSLIFKSFNDFGYLYSKYHFKNLPNGFEGKKLPKIFHVKEDGSIDKTGDTDLSDGELKHVIDHRKVIVSHFFVNDDNWHCFFLTYNSIGGRENWKNGQPHFHYISSAFGISKDDFIESMQTGKYRSTPVHIDLLEYGKQPDKE</sequence>
<organism evidence="1 2">
    <name type="scientific">Lacinutrix neustonica</name>
    <dbReference type="NCBI Taxonomy" id="2980107"/>
    <lineage>
        <taxon>Bacteria</taxon>
        <taxon>Pseudomonadati</taxon>
        <taxon>Bacteroidota</taxon>
        <taxon>Flavobacteriia</taxon>
        <taxon>Flavobacteriales</taxon>
        <taxon>Flavobacteriaceae</taxon>
        <taxon>Lacinutrix</taxon>
    </lineage>
</organism>
<accession>A0A9E8MWR3</accession>
<dbReference type="Proteomes" id="UP001164705">
    <property type="component" value="Chromosome"/>
</dbReference>
<dbReference type="KEGG" id="lnu:N7U66_04785"/>